<evidence type="ECO:0000313" key="11">
    <source>
        <dbReference type="Proteomes" id="UP000472270"/>
    </source>
</evidence>
<evidence type="ECO:0000313" key="10">
    <source>
        <dbReference type="Ensembl" id="ENSSRHP00000082428.1"/>
    </source>
</evidence>
<keyword evidence="6" id="KW-0067">ATP-binding</keyword>
<reference evidence="10" key="1">
    <citation type="submission" date="2025-08" db="UniProtKB">
        <authorList>
            <consortium name="Ensembl"/>
        </authorList>
    </citation>
    <scope>IDENTIFICATION</scope>
</reference>
<evidence type="ECO:0000256" key="8">
    <source>
        <dbReference type="ARBA" id="ARBA00023137"/>
    </source>
</evidence>
<evidence type="ECO:0000256" key="1">
    <source>
        <dbReference type="ARBA" id="ARBA00004308"/>
    </source>
</evidence>
<evidence type="ECO:0000256" key="2">
    <source>
        <dbReference type="ARBA" id="ARBA00022679"/>
    </source>
</evidence>
<dbReference type="InterPro" id="IPR020635">
    <property type="entry name" value="Tyr_kinase_cat_dom"/>
</dbReference>
<keyword evidence="4" id="KW-0547">Nucleotide-binding</keyword>
<evidence type="ECO:0000256" key="6">
    <source>
        <dbReference type="ARBA" id="ARBA00022840"/>
    </source>
</evidence>
<dbReference type="Proteomes" id="UP000472270">
    <property type="component" value="Unassembled WGS sequence"/>
</dbReference>
<evidence type="ECO:0000259" key="9">
    <source>
        <dbReference type="PROSITE" id="PS50011"/>
    </source>
</evidence>
<keyword evidence="3" id="KW-0519">Myristate</keyword>
<dbReference type="GO" id="GO:0030182">
    <property type="term" value="P:neuron differentiation"/>
    <property type="evidence" value="ECO:0007669"/>
    <property type="project" value="UniProtKB-ARBA"/>
</dbReference>
<dbReference type="FunFam" id="1.10.510.10:FF:001512">
    <property type="entry name" value="Receptor tyrosine-protein kinase erbB-2"/>
    <property type="match status" value="1"/>
</dbReference>
<dbReference type="InterPro" id="IPR008266">
    <property type="entry name" value="Tyr_kinase_AS"/>
</dbReference>
<dbReference type="AlphaFoldDB" id="A0A673LSW6"/>
<dbReference type="InterPro" id="IPR050198">
    <property type="entry name" value="Non-receptor_tyrosine_kinases"/>
</dbReference>
<keyword evidence="7" id="KW-0472">Membrane</keyword>
<reference evidence="10" key="2">
    <citation type="submission" date="2025-09" db="UniProtKB">
        <authorList>
            <consortium name="Ensembl"/>
        </authorList>
    </citation>
    <scope>IDENTIFICATION</scope>
</reference>
<keyword evidence="11" id="KW-1185">Reference proteome</keyword>
<proteinExistence type="predicted"/>
<dbReference type="GO" id="GO:0005524">
    <property type="term" value="F:ATP binding"/>
    <property type="evidence" value="ECO:0007669"/>
    <property type="project" value="UniProtKB-KW"/>
</dbReference>
<keyword evidence="3" id="KW-0449">Lipoprotein</keyword>
<evidence type="ECO:0000256" key="5">
    <source>
        <dbReference type="ARBA" id="ARBA00022777"/>
    </source>
</evidence>
<dbReference type="PANTHER" id="PTHR24418">
    <property type="entry name" value="TYROSINE-PROTEIN KINASE"/>
    <property type="match status" value="1"/>
</dbReference>
<dbReference type="Pfam" id="PF07714">
    <property type="entry name" value="PK_Tyr_Ser-Thr"/>
    <property type="match status" value="1"/>
</dbReference>
<dbReference type="InterPro" id="IPR011009">
    <property type="entry name" value="Kinase-like_dom_sf"/>
</dbReference>
<feature type="domain" description="Protein kinase" evidence="9">
    <location>
        <begin position="1"/>
        <end position="156"/>
    </location>
</feature>
<sequence>MHHKLSSSFSQEVLLGMCLDVSEGMAYLESSNFIHRDLAARNCLVSEDNVVKISDFGMTRFVLDDQYTSSFGSKFPVRWSSPEVIKFGKYSSKSDVWSFGVLMWEVYSEGRVPYDSRSNAEVVETLNAGLRLLRPRLCPQSVYELMQWSWKEVSPP</sequence>
<dbReference type="PROSITE" id="PS50011">
    <property type="entry name" value="PROTEIN_KINASE_DOM"/>
    <property type="match status" value="1"/>
</dbReference>
<keyword evidence="5" id="KW-0418">Kinase</keyword>
<dbReference type="SUPFAM" id="SSF56112">
    <property type="entry name" value="Protein kinase-like (PK-like)"/>
    <property type="match status" value="1"/>
</dbReference>
<organism evidence="10 11">
    <name type="scientific">Sinocyclocheilus rhinocerous</name>
    <dbReference type="NCBI Taxonomy" id="307959"/>
    <lineage>
        <taxon>Eukaryota</taxon>
        <taxon>Metazoa</taxon>
        <taxon>Chordata</taxon>
        <taxon>Craniata</taxon>
        <taxon>Vertebrata</taxon>
        <taxon>Euteleostomi</taxon>
        <taxon>Actinopterygii</taxon>
        <taxon>Neopterygii</taxon>
        <taxon>Teleostei</taxon>
        <taxon>Ostariophysi</taxon>
        <taxon>Cypriniformes</taxon>
        <taxon>Cyprinidae</taxon>
        <taxon>Cyprininae</taxon>
        <taxon>Sinocyclocheilus</taxon>
    </lineage>
</organism>
<accession>A0A673LSW6</accession>
<evidence type="ECO:0000256" key="4">
    <source>
        <dbReference type="ARBA" id="ARBA00022741"/>
    </source>
</evidence>
<keyword evidence="2" id="KW-0808">Transferase</keyword>
<dbReference type="InterPro" id="IPR001245">
    <property type="entry name" value="Ser-Thr/Tyr_kinase_cat_dom"/>
</dbReference>
<dbReference type="Ensembl" id="ENSSRHT00000084656.1">
    <property type="protein sequence ID" value="ENSSRHP00000082428.1"/>
    <property type="gene ID" value="ENSSRHG00000040808.1"/>
</dbReference>
<keyword evidence="8" id="KW-0829">Tyrosine-protein kinase</keyword>
<dbReference type="Gene3D" id="1.10.510.10">
    <property type="entry name" value="Transferase(Phosphotransferase) domain 1"/>
    <property type="match status" value="1"/>
</dbReference>
<dbReference type="PROSITE" id="PS00109">
    <property type="entry name" value="PROTEIN_KINASE_TYR"/>
    <property type="match status" value="1"/>
</dbReference>
<dbReference type="GO" id="GO:0050793">
    <property type="term" value="P:regulation of developmental process"/>
    <property type="evidence" value="ECO:0007669"/>
    <property type="project" value="UniProtKB-ARBA"/>
</dbReference>
<comment type="subcellular location">
    <subcellularLocation>
        <location evidence="1">Endomembrane system</location>
    </subcellularLocation>
</comment>
<dbReference type="PRINTS" id="PR00109">
    <property type="entry name" value="TYRKINASE"/>
</dbReference>
<protein>
    <submittedName>
        <fullName evidence="10">IL2 inducible T cell kinase</fullName>
    </submittedName>
</protein>
<dbReference type="GO" id="GO:0012505">
    <property type="term" value="C:endomembrane system"/>
    <property type="evidence" value="ECO:0007669"/>
    <property type="project" value="UniProtKB-SubCell"/>
</dbReference>
<dbReference type="GO" id="GO:0048468">
    <property type="term" value="P:cell development"/>
    <property type="evidence" value="ECO:0007669"/>
    <property type="project" value="UniProtKB-ARBA"/>
</dbReference>
<dbReference type="GO" id="GO:0004713">
    <property type="term" value="F:protein tyrosine kinase activity"/>
    <property type="evidence" value="ECO:0007669"/>
    <property type="project" value="UniProtKB-KW"/>
</dbReference>
<evidence type="ECO:0000256" key="3">
    <source>
        <dbReference type="ARBA" id="ARBA00022707"/>
    </source>
</evidence>
<dbReference type="SMART" id="SM00219">
    <property type="entry name" value="TyrKc"/>
    <property type="match status" value="1"/>
</dbReference>
<dbReference type="InterPro" id="IPR000719">
    <property type="entry name" value="Prot_kinase_dom"/>
</dbReference>
<evidence type="ECO:0000256" key="7">
    <source>
        <dbReference type="ARBA" id="ARBA00023136"/>
    </source>
</evidence>
<name>A0A673LSW6_9TELE</name>